<protein>
    <submittedName>
        <fullName evidence="8">Competence family protein</fullName>
    </submittedName>
</protein>
<dbReference type="EMBL" id="APJW01000001">
    <property type="protein sequence ID" value="EQM62960.1"/>
    <property type="molecule type" value="Genomic_DNA"/>
</dbReference>
<evidence type="ECO:0000256" key="6">
    <source>
        <dbReference type="SAM" id="Phobius"/>
    </source>
</evidence>
<keyword evidence="5 6" id="KW-0472">Membrane</keyword>
<feature type="transmembrane region" description="Helical" evidence="6">
    <location>
        <begin position="396"/>
        <end position="418"/>
    </location>
</feature>
<keyword evidence="3 6" id="KW-0812">Transmembrane</keyword>
<dbReference type="PANTHER" id="PTHR30619:SF1">
    <property type="entry name" value="RECOMBINATION PROTEIN 2"/>
    <property type="match status" value="1"/>
</dbReference>
<comment type="caution">
    <text evidence="8">The sequence shown here is derived from an EMBL/GenBank/DDBJ whole genome shotgun (WGS) entry which is preliminary data.</text>
</comment>
<dbReference type="Proteomes" id="UP000016064">
    <property type="component" value="Unassembled WGS sequence"/>
</dbReference>
<feature type="transmembrane region" description="Helical" evidence="6">
    <location>
        <begin position="451"/>
        <end position="468"/>
    </location>
</feature>
<evidence type="ECO:0000256" key="5">
    <source>
        <dbReference type="ARBA" id="ARBA00023136"/>
    </source>
</evidence>
<evidence type="ECO:0000256" key="1">
    <source>
        <dbReference type="ARBA" id="ARBA00004651"/>
    </source>
</evidence>
<organism evidence="8 9">
    <name type="scientific">Chlamydia ibidis 10-1398/6</name>
    <dbReference type="NCBI Taxonomy" id="1046581"/>
    <lineage>
        <taxon>Bacteria</taxon>
        <taxon>Pseudomonadati</taxon>
        <taxon>Chlamydiota</taxon>
        <taxon>Chlamydiia</taxon>
        <taxon>Chlamydiales</taxon>
        <taxon>Chlamydiaceae</taxon>
        <taxon>Chlamydia/Chlamydophila group</taxon>
        <taxon>Chlamydia</taxon>
    </lineage>
</organism>
<feature type="transmembrane region" description="Helical" evidence="6">
    <location>
        <begin position="75"/>
        <end position="91"/>
    </location>
</feature>
<feature type="transmembrane region" description="Helical" evidence="6">
    <location>
        <begin position="259"/>
        <end position="275"/>
    </location>
</feature>
<evidence type="ECO:0000313" key="9">
    <source>
        <dbReference type="Proteomes" id="UP000016064"/>
    </source>
</evidence>
<gene>
    <name evidence="8" type="ORF">H359_0413</name>
</gene>
<evidence type="ECO:0000259" key="7">
    <source>
        <dbReference type="Pfam" id="PF03772"/>
    </source>
</evidence>
<evidence type="ECO:0000256" key="2">
    <source>
        <dbReference type="ARBA" id="ARBA00022475"/>
    </source>
</evidence>
<dbReference type="Pfam" id="PF03772">
    <property type="entry name" value="Competence"/>
    <property type="match status" value="1"/>
</dbReference>
<feature type="transmembrane region" description="Helical" evidence="6">
    <location>
        <begin position="40"/>
        <end position="63"/>
    </location>
</feature>
<keyword evidence="4 6" id="KW-1133">Transmembrane helix</keyword>
<feature type="transmembrane region" description="Helical" evidence="6">
    <location>
        <begin position="363"/>
        <end position="384"/>
    </location>
</feature>
<feature type="domain" description="ComEC/Rec2-related protein" evidence="7">
    <location>
        <begin position="214"/>
        <end position="469"/>
    </location>
</feature>
<name>A0ABP2XES3_9CHLA</name>
<feature type="transmembrane region" description="Helical" evidence="6">
    <location>
        <begin position="227"/>
        <end position="247"/>
    </location>
</feature>
<evidence type="ECO:0000256" key="4">
    <source>
        <dbReference type="ARBA" id="ARBA00022989"/>
    </source>
</evidence>
<evidence type="ECO:0000256" key="3">
    <source>
        <dbReference type="ARBA" id="ARBA00022692"/>
    </source>
</evidence>
<dbReference type="InterPro" id="IPR052159">
    <property type="entry name" value="Competence_DNA_uptake"/>
</dbReference>
<dbReference type="RefSeq" id="WP_020370338.1">
    <property type="nucleotide sequence ID" value="NZ_APJW01000001.1"/>
</dbReference>
<accession>A0ABP2XES3</accession>
<sequence length="482" mass="55290">MKDYQIFSFSSLRYTLSSLWLQLNHNCCYFQKQHPVCIIALYWLTGMFSLSYPLCSAIAILFLHLFVPKKDIHRWIIFWFAMIVSYAYLASPSLHSGQASGIFIIKTSMRGRYYAEASSLYSIGSRNKYRNLSCVVISDTPLEINQSYILHGKTTRKLNQLIFKVEGNIYPAPTSSLTRIKQKLRTQCHEQILNRFINKDCGSFAASLILGTPLPKSLRETFRNKGLAHLFAISGWHFTLFSSYIFLCSQALPRRCQNIIALTILSLITIIFPSTPSVWRAWLSFIFMCLSGYFPGYCSGLNRLGISCIVCSLMFSPLSPSFSLSFLATLGILLFFQPIFYFFYTPWTVFLPYRLLPLMKYMFGSLSLSLSANIFLWIPMLHYFGTIPLDGIIYNLFFPLTIPVIIACTLLSLIFPFFSSMTEFLIQNLLSLPILHSKNLLVTLRMSPPQTIISTLSFFLIFILGIYLRKSKELEKIDNIIN</sequence>
<keyword evidence="2" id="KW-1003">Cell membrane</keyword>
<dbReference type="PANTHER" id="PTHR30619">
    <property type="entry name" value="DNA INTERNALIZATION/COMPETENCE PROTEIN COMEC/REC2"/>
    <property type="match status" value="1"/>
</dbReference>
<proteinExistence type="predicted"/>
<comment type="subcellular location">
    <subcellularLocation>
        <location evidence="1">Cell membrane</location>
        <topology evidence="1">Multi-pass membrane protein</topology>
    </subcellularLocation>
</comment>
<reference evidence="8 9" key="1">
    <citation type="submission" date="2013-07" db="EMBL/GenBank/DDBJ databases">
        <title>Isolation of a new Chlamydia species from the feral Sacred Ibis (Threskiornis aethiopicus): Chlamydia ibidis.</title>
        <authorList>
            <person name="Vorimore F."/>
            <person name="Hsia R.-C."/>
            <person name="Huot-Creasy H."/>
            <person name="Bastian S."/>
            <person name="Deruyter L."/>
            <person name="Passet A."/>
            <person name="Sachse K."/>
            <person name="Bavoil P."/>
            <person name="Myers G."/>
            <person name="Laroucau K."/>
        </authorList>
    </citation>
    <scope>NUCLEOTIDE SEQUENCE [LARGE SCALE GENOMIC DNA]</scope>
    <source>
        <strain evidence="8 9">10-1398/6</strain>
    </source>
</reference>
<keyword evidence="9" id="KW-1185">Reference proteome</keyword>
<dbReference type="InterPro" id="IPR004477">
    <property type="entry name" value="ComEC_N"/>
</dbReference>
<evidence type="ECO:0000313" key="8">
    <source>
        <dbReference type="EMBL" id="EQM62960.1"/>
    </source>
</evidence>
<feature type="transmembrane region" description="Helical" evidence="6">
    <location>
        <begin position="322"/>
        <end position="343"/>
    </location>
</feature>